<evidence type="ECO:0000256" key="2">
    <source>
        <dbReference type="ARBA" id="ARBA00022989"/>
    </source>
</evidence>
<evidence type="ECO:0008006" key="7">
    <source>
        <dbReference type="Google" id="ProtNLM"/>
    </source>
</evidence>
<evidence type="ECO:0000256" key="4">
    <source>
        <dbReference type="SAM" id="Phobius"/>
    </source>
</evidence>
<evidence type="ECO:0000256" key="1">
    <source>
        <dbReference type="ARBA" id="ARBA00022692"/>
    </source>
</evidence>
<evidence type="ECO:0000313" key="5">
    <source>
        <dbReference type="EMBL" id="TMQ73656.1"/>
    </source>
</evidence>
<reference evidence="5 6" key="1">
    <citation type="journal article" date="2019" name="Nat. Microbiol.">
        <title>Mediterranean grassland soil C-N compound turnover is dependent on rainfall and depth, and is mediated by genomically divergent microorganisms.</title>
        <authorList>
            <person name="Diamond S."/>
            <person name="Andeer P.F."/>
            <person name="Li Z."/>
            <person name="Crits-Christoph A."/>
            <person name="Burstein D."/>
            <person name="Anantharaman K."/>
            <person name="Lane K.R."/>
            <person name="Thomas B.C."/>
            <person name="Pan C."/>
            <person name="Northen T.R."/>
            <person name="Banfield J.F."/>
        </authorList>
    </citation>
    <scope>NUCLEOTIDE SEQUENCE [LARGE SCALE GENOMIC DNA]</scope>
    <source>
        <strain evidence="5">WS_11</strain>
    </source>
</reference>
<dbReference type="GO" id="GO:0005886">
    <property type="term" value="C:plasma membrane"/>
    <property type="evidence" value="ECO:0007669"/>
    <property type="project" value="TreeGrafter"/>
</dbReference>
<keyword evidence="2 4" id="KW-1133">Transmembrane helix</keyword>
<evidence type="ECO:0000256" key="3">
    <source>
        <dbReference type="ARBA" id="ARBA00023136"/>
    </source>
</evidence>
<keyword evidence="3 4" id="KW-0472">Membrane</keyword>
<dbReference type="Proteomes" id="UP000319771">
    <property type="component" value="Unassembled WGS sequence"/>
</dbReference>
<organism evidence="5 6">
    <name type="scientific">Eiseniibacteriota bacterium</name>
    <dbReference type="NCBI Taxonomy" id="2212470"/>
    <lineage>
        <taxon>Bacteria</taxon>
        <taxon>Candidatus Eiseniibacteriota</taxon>
    </lineage>
</organism>
<dbReference type="AlphaFoldDB" id="A0A538UCN2"/>
<proteinExistence type="predicted"/>
<dbReference type="PANTHER" id="PTHR48090:SF3">
    <property type="entry name" value="UNDECAPRENYL-PHOSPHATE 4-DEOXY-4-FORMAMIDO-L-ARABINOSE TRANSFERASE"/>
    <property type="match status" value="1"/>
</dbReference>
<dbReference type="EMBL" id="VBPB01000054">
    <property type="protein sequence ID" value="TMQ73656.1"/>
    <property type="molecule type" value="Genomic_DNA"/>
</dbReference>
<name>A0A538UCN2_UNCEI</name>
<protein>
    <recommendedName>
        <fullName evidence="7">Glycosyltransferase</fullName>
    </recommendedName>
</protein>
<sequence length="177" mass="19419">MRSIALYSDFHRFVVPLTQMGGSRVAEVETHHRAREFGQSKYGISRTFKVMADLVTLVMITRFPDRLLPWFLRFAVLPMGLGAVAAAWTLAVMLAPGSRSLMVPIGSTVLLFQTSVAIVAFGLVAERMRHLAPAHWRTAERWMARISEPGGQGSQAVLIRDGEVVRMDGEAGPGAQA</sequence>
<keyword evidence="1 4" id="KW-0812">Transmembrane</keyword>
<comment type="caution">
    <text evidence="5">The sequence shown here is derived from an EMBL/GenBank/DDBJ whole genome shotgun (WGS) entry which is preliminary data.</text>
</comment>
<dbReference type="InterPro" id="IPR050256">
    <property type="entry name" value="Glycosyltransferase_2"/>
</dbReference>
<dbReference type="PANTHER" id="PTHR48090">
    <property type="entry name" value="UNDECAPRENYL-PHOSPHATE 4-DEOXY-4-FORMAMIDO-L-ARABINOSE TRANSFERASE-RELATED"/>
    <property type="match status" value="1"/>
</dbReference>
<feature type="transmembrane region" description="Helical" evidence="4">
    <location>
        <begin position="70"/>
        <end position="95"/>
    </location>
</feature>
<evidence type="ECO:0000313" key="6">
    <source>
        <dbReference type="Proteomes" id="UP000319771"/>
    </source>
</evidence>
<feature type="transmembrane region" description="Helical" evidence="4">
    <location>
        <begin position="101"/>
        <end position="125"/>
    </location>
</feature>
<accession>A0A538UCN2</accession>
<gene>
    <name evidence="5" type="ORF">E6K81_03655</name>
</gene>